<dbReference type="Pfam" id="PF13527">
    <property type="entry name" value="Acetyltransf_9"/>
    <property type="match status" value="1"/>
</dbReference>
<dbReference type="PROSITE" id="PS51186">
    <property type="entry name" value="GNAT"/>
    <property type="match status" value="1"/>
</dbReference>
<feature type="domain" description="N-acetyltransferase" evidence="1">
    <location>
        <begin position="10"/>
        <end position="162"/>
    </location>
</feature>
<dbReference type="RefSeq" id="WP_119764698.1">
    <property type="nucleotide sequence ID" value="NZ_QYUJ01000014.1"/>
</dbReference>
<dbReference type="OrthoDB" id="70281at2"/>
<keyword evidence="3" id="KW-1185">Reference proteome</keyword>
<evidence type="ECO:0000313" key="2">
    <source>
        <dbReference type="EMBL" id="RJF72502.1"/>
    </source>
</evidence>
<dbReference type="InterPro" id="IPR016181">
    <property type="entry name" value="Acyl_CoA_acyltransferase"/>
</dbReference>
<name>A0A418V8W3_9DEIO</name>
<reference evidence="2 3" key="1">
    <citation type="submission" date="2018-09" db="EMBL/GenBank/DDBJ databases">
        <authorList>
            <person name="Zhu H."/>
        </authorList>
    </citation>
    <scope>NUCLEOTIDE SEQUENCE [LARGE SCALE GENOMIC DNA]</scope>
    <source>
        <strain evidence="2 3">K2S05-167</strain>
    </source>
</reference>
<gene>
    <name evidence="2" type="ORF">D3875_14025</name>
</gene>
<dbReference type="CDD" id="cd04301">
    <property type="entry name" value="NAT_SF"/>
    <property type="match status" value="1"/>
</dbReference>
<dbReference type="Proteomes" id="UP000286287">
    <property type="component" value="Unassembled WGS sequence"/>
</dbReference>
<dbReference type="Gene3D" id="3.40.630.30">
    <property type="match status" value="1"/>
</dbReference>
<dbReference type="AlphaFoldDB" id="A0A418V8W3"/>
<proteinExistence type="predicted"/>
<accession>A0A418V8W3</accession>
<organism evidence="2 3">
    <name type="scientific">Deinococcus cavernae</name>
    <dbReference type="NCBI Taxonomy" id="2320857"/>
    <lineage>
        <taxon>Bacteria</taxon>
        <taxon>Thermotogati</taxon>
        <taxon>Deinococcota</taxon>
        <taxon>Deinococci</taxon>
        <taxon>Deinococcales</taxon>
        <taxon>Deinococcaceae</taxon>
        <taxon>Deinococcus</taxon>
    </lineage>
</organism>
<dbReference type="GO" id="GO:0016747">
    <property type="term" value="F:acyltransferase activity, transferring groups other than amino-acyl groups"/>
    <property type="evidence" value="ECO:0007669"/>
    <property type="project" value="InterPro"/>
</dbReference>
<evidence type="ECO:0000313" key="3">
    <source>
        <dbReference type="Proteomes" id="UP000286287"/>
    </source>
</evidence>
<dbReference type="EMBL" id="QYUJ01000014">
    <property type="protein sequence ID" value="RJF72502.1"/>
    <property type="molecule type" value="Genomic_DNA"/>
</dbReference>
<protein>
    <submittedName>
        <fullName evidence="2">GNAT family N-acetyltransferase</fullName>
    </submittedName>
</protein>
<dbReference type="InterPro" id="IPR000182">
    <property type="entry name" value="GNAT_dom"/>
</dbReference>
<dbReference type="SUPFAM" id="SSF55729">
    <property type="entry name" value="Acyl-CoA N-acyltransferases (Nat)"/>
    <property type="match status" value="1"/>
</dbReference>
<keyword evidence="2" id="KW-0808">Transferase</keyword>
<comment type="caution">
    <text evidence="2">The sequence shown here is derived from an EMBL/GenBank/DDBJ whole genome shotgun (WGS) entry which is preliminary data.</text>
</comment>
<sequence length="179" mass="20141">MTNTITFNVRHTHQLTQQQIGALRTLLDVVYEGEFSPEDWDHALGGLHTLAWQGAQIIGHAAVVQRAVLVGDQPYRGGYLEAMGVHPDWQRRGVGRQLMRRVNTQVERGYDLGLLSPSDEGRPLYAGTGWLDWPGERRSFTPWGIIPTPDEEVMVYGRADLGLDLTQPLTCDYRSGDVW</sequence>
<evidence type="ECO:0000259" key="1">
    <source>
        <dbReference type="PROSITE" id="PS51186"/>
    </source>
</evidence>